<organism evidence="3 4">
    <name type="scientific">Lysobacter brunescens</name>
    <dbReference type="NCBI Taxonomy" id="262323"/>
    <lineage>
        <taxon>Bacteria</taxon>
        <taxon>Pseudomonadati</taxon>
        <taxon>Pseudomonadota</taxon>
        <taxon>Gammaproteobacteria</taxon>
        <taxon>Lysobacterales</taxon>
        <taxon>Lysobacteraceae</taxon>
        <taxon>Lysobacter</taxon>
    </lineage>
</organism>
<accession>A0ABW2YHX3</accession>
<keyword evidence="2" id="KW-0732">Signal</keyword>
<feature type="chain" id="PRO_5047186811" evidence="2">
    <location>
        <begin position="26"/>
        <end position="521"/>
    </location>
</feature>
<name>A0ABW2YHX3_9GAMM</name>
<dbReference type="RefSeq" id="WP_386826240.1">
    <property type="nucleotide sequence ID" value="NZ_JBHTIF010000005.1"/>
</dbReference>
<gene>
    <name evidence="3" type="ORF">ACFQ0E_18110</name>
</gene>
<feature type="signal peptide" evidence="2">
    <location>
        <begin position="1"/>
        <end position="25"/>
    </location>
</feature>
<protein>
    <submittedName>
        <fullName evidence="3">Uncharacterized protein</fullName>
    </submittedName>
</protein>
<keyword evidence="4" id="KW-1185">Reference proteome</keyword>
<comment type="caution">
    <text evidence="3">The sequence shown here is derived from an EMBL/GenBank/DDBJ whole genome shotgun (WGS) entry which is preliminary data.</text>
</comment>
<proteinExistence type="predicted"/>
<dbReference type="EMBL" id="JBHTIF010000005">
    <property type="protein sequence ID" value="MFD0727513.1"/>
    <property type="molecule type" value="Genomic_DNA"/>
</dbReference>
<reference evidence="4" key="1">
    <citation type="journal article" date="2019" name="Int. J. Syst. Evol. Microbiol.">
        <title>The Global Catalogue of Microorganisms (GCM) 10K type strain sequencing project: providing services to taxonomists for standard genome sequencing and annotation.</title>
        <authorList>
            <consortium name="The Broad Institute Genomics Platform"/>
            <consortium name="The Broad Institute Genome Sequencing Center for Infectious Disease"/>
            <person name="Wu L."/>
            <person name="Ma J."/>
        </authorList>
    </citation>
    <scope>NUCLEOTIDE SEQUENCE [LARGE SCALE GENOMIC DNA]</scope>
    <source>
        <strain evidence="4">CCUG 55585</strain>
    </source>
</reference>
<evidence type="ECO:0000256" key="1">
    <source>
        <dbReference type="SAM" id="MobiDB-lite"/>
    </source>
</evidence>
<evidence type="ECO:0000313" key="3">
    <source>
        <dbReference type="EMBL" id="MFD0727513.1"/>
    </source>
</evidence>
<feature type="region of interest" description="Disordered" evidence="1">
    <location>
        <begin position="338"/>
        <end position="357"/>
    </location>
</feature>
<evidence type="ECO:0000313" key="4">
    <source>
        <dbReference type="Proteomes" id="UP001597110"/>
    </source>
</evidence>
<dbReference type="Proteomes" id="UP001597110">
    <property type="component" value="Unassembled WGS sequence"/>
</dbReference>
<sequence>MKESFRTTLRFAAATALLSAATAHAQTYSQLSPLPGSMQGAPILVSNNPESVNRAGLLLGMDAMNSVDPGKVTRRLTGATTLDSGCTAGGMREFSFYMHHILGDPVGTDARVDRIFLILEPVGASATFTAYGAAISQRDILEQAAYTLDPGRSPSYSVARVLVTGAMPSWVGSTNGSTIINVPTSAPRTITGPTQIFQLRGGSTPKGASLDARITFRASSGCLRARLVAAPATITTATAANDLGKSLYAWGNVPTTYNADGTTNVLGGTPCTSRQSQNTDGTYNWTGWGRPAGIYQYNKWNGTVPVSFTAPGQTFGYRYLAAPANLLRAASTSPVTMPSGVCDPPAGSPVSPSGDAQRPLALRYYSSNTSLYAAGRPADRDSDKFSTANYGAEYNVTYNVTNNSTSCMRVQLVFTAYPGGQNCATYTGGAATRHYDGDFKITTAGVTGSSVVQAYIKCNTSTTTTPFIPAGRITEKVLAERVLGTASTNRTVSWSVQNFIPGLISIPAGMLVRSTAASCPV</sequence>
<evidence type="ECO:0000256" key="2">
    <source>
        <dbReference type="SAM" id="SignalP"/>
    </source>
</evidence>